<organism evidence="2 3">
    <name type="scientific">Brassica cretica</name>
    <name type="common">Mustard</name>
    <dbReference type="NCBI Taxonomy" id="69181"/>
    <lineage>
        <taxon>Eukaryota</taxon>
        <taxon>Viridiplantae</taxon>
        <taxon>Streptophyta</taxon>
        <taxon>Embryophyta</taxon>
        <taxon>Tracheophyta</taxon>
        <taxon>Spermatophyta</taxon>
        <taxon>Magnoliopsida</taxon>
        <taxon>eudicotyledons</taxon>
        <taxon>Gunneridae</taxon>
        <taxon>Pentapetalae</taxon>
        <taxon>rosids</taxon>
        <taxon>malvids</taxon>
        <taxon>Brassicales</taxon>
        <taxon>Brassicaceae</taxon>
        <taxon>Brassiceae</taxon>
        <taxon>Brassica</taxon>
    </lineage>
</organism>
<name>A0A8S9SHZ8_BRACR</name>
<reference evidence="2" key="1">
    <citation type="submission" date="2019-12" db="EMBL/GenBank/DDBJ databases">
        <title>Genome sequencing and annotation of Brassica cretica.</title>
        <authorList>
            <person name="Studholme D.J."/>
            <person name="Sarris P."/>
        </authorList>
    </citation>
    <scope>NUCLEOTIDE SEQUENCE</scope>
    <source>
        <strain evidence="2">PFS-109/04</strain>
        <tissue evidence="2">Leaf</tissue>
    </source>
</reference>
<evidence type="ECO:0000256" key="1">
    <source>
        <dbReference type="SAM" id="MobiDB-lite"/>
    </source>
</evidence>
<protein>
    <submittedName>
        <fullName evidence="2">Uncharacterized protein</fullName>
    </submittedName>
</protein>
<feature type="compositionally biased region" description="Basic and acidic residues" evidence="1">
    <location>
        <begin position="331"/>
        <end position="346"/>
    </location>
</feature>
<gene>
    <name evidence="2" type="ORF">F2Q69_00034634</name>
</gene>
<dbReference type="Proteomes" id="UP000712600">
    <property type="component" value="Unassembled WGS sequence"/>
</dbReference>
<evidence type="ECO:0000313" key="3">
    <source>
        <dbReference type="Proteomes" id="UP000712600"/>
    </source>
</evidence>
<feature type="region of interest" description="Disordered" evidence="1">
    <location>
        <begin position="310"/>
        <end position="346"/>
    </location>
</feature>
<comment type="caution">
    <text evidence="2">The sequence shown here is derived from an EMBL/GenBank/DDBJ whole genome shotgun (WGS) entry which is preliminary data.</text>
</comment>
<proteinExistence type="predicted"/>
<dbReference type="EMBL" id="QGKX02000004">
    <property type="protein sequence ID" value="KAF3600429.1"/>
    <property type="molecule type" value="Genomic_DNA"/>
</dbReference>
<feature type="compositionally biased region" description="Low complexity" evidence="1">
    <location>
        <begin position="310"/>
        <end position="323"/>
    </location>
</feature>
<evidence type="ECO:0000313" key="2">
    <source>
        <dbReference type="EMBL" id="KAF3600429.1"/>
    </source>
</evidence>
<accession>A0A8S9SHZ8</accession>
<dbReference type="AlphaFoldDB" id="A0A8S9SHZ8"/>
<sequence>MKLSHESFAFDVVKDRNNPRRKKTSLIKHATMIEVSAKDHRFCNHLNTSLPSRDSWPPRHEFIILYFAFLWVMRESIRSYLHSTKTSTITSSSSTLCNDQSRFIQRRVMVGDDSLMSTRRPSVQPVLRTNTKQFLPISILSGCSIVEKINLRPERSPVTSVPDTVVSGSIDLSNSLSSGSCRRGNLYRRQASLREGPGIERSCLLVMLLRALFLSLSLSMPPARNFRDSARFQARGWRERLLREPHGLLEQQDEPVLCFLCSARAASESSRSSYYSLHMEGSGKLELRWESNITFWKSLRLYRGKARVSSSPSRARSITTPSSPRRKKLQHLPEKRQSERELRGATETFDQRSERVEIDDLGRSVYAAPSRQCSRLGLRKKAISSHLSWLHADQQNDSTCRLHHFIYTWIATIPRRHVHRGDLIVTVHPWWYVHDDDVIKLGRI</sequence>